<evidence type="ECO:0000313" key="1">
    <source>
        <dbReference type="EMBL" id="KAF9483274.1"/>
    </source>
</evidence>
<dbReference type="Gene3D" id="3.30.460.40">
    <property type="match status" value="1"/>
</dbReference>
<proteinExistence type="predicted"/>
<dbReference type="AlphaFoldDB" id="A0A9P5Z8Y8"/>
<protein>
    <submittedName>
        <fullName evidence="1">Uncharacterized protein</fullName>
    </submittedName>
</protein>
<reference evidence="1" key="1">
    <citation type="submission" date="2020-11" db="EMBL/GenBank/DDBJ databases">
        <authorList>
            <consortium name="DOE Joint Genome Institute"/>
            <person name="Ahrendt S."/>
            <person name="Riley R."/>
            <person name="Andreopoulos W."/>
            <person name="Labutti K."/>
            <person name="Pangilinan J."/>
            <person name="Ruiz-Duenas F.J."/>
            <person name="Barrasa J.M."/>
            <person name="Sanchez-Garcia M."/>
            <person name="Camarero S."/>
            <person name="Miyauchi S."/>
            <person name="Serrano A."/>
            <person name="Linde D."/>
            <person name="Babiker R."/>
            <person name="Drula E."/>
            <person name="Ayuso-Fernandez I."/>
            <person name="Pacheco R."/>
            <person name="Padilla G."/>
            <person name="Ferreira P."/>
            <person name="Barriuso J."/>
            <person name="Kellner H."/>
            <person name="Castanera R."/>
            <person name="Alfaro M."/>
            <person name="Ramirez L."/>
            <person name="Pisabarro A.G."/>
            <person name="Kuo A."/>
            <person name="Tritt A."/>
            <person name="Lipzen A."/>
            <person name="He G."/>
            <person name="Yan M."/>
            <person name="Ng V."/>
            <person name="Cullen D."/>
            <person name="Martin F."/>
            <person name="Rosso M.-N."/>
            <person name="Henrissat B."/>
            <person name="Hibbett D."/>
            <person name="Martinez A.T."/>
            <person name="Grigoriev I.V."/>
        </authorList>
    </citation>
    <scope>NUCLEOTIDE SEQUENCE</scope>
    <source>
        <strain evidence="1">CIRM-BRFM 674</strain>
    </source>
</reference>
<dbReference type="Proteomes" id="UP000807469">
    <property type="component" value="Unassembled WGS sequence"/>
</dbReference>
<dbReference type="EMBL" id="MU155155">
    <property type="protein sequence ID" value="KAF9483274.1"/>
    <property type="molecule type" value="Genomic_DNA"/>
</dbReference>
<dbReference type="OrthoDB" id="3133286at2759"/>
<gene>
    <name evidence="1" type="ORF">BDN70DRAFT_800099</name>
</gene>
<comment type="caution">
    <text evidence="1">The sequence shown here is derived from an EMBL/GenBank/DDBJ whole genome shotgun (WGS) entry which is preliminary data.</text>
</comment>
<accession>A0A9P5Z8Y8</accession>
<keyword evidence="2" id="KW-1185">Reference proteome</keyword>
<organism evidence="1 2">
    <name type="scientific">Pholiota conissans</name>
    <dbReference type="NCBI Taxonomy" id="109636"/>
    <lineage>
        <taxon>Eukaryota</taxon>
        <taxon>Fungi</taxon>
        <taxon>Dikarya</taxon>
        <taxon>Basidiomycota</taxon>
        <taxon>Agaricomycotina</taxon>
        <taxon>Agaricomycetes</taxon>
        <taxon>Agaricomycetidae</taxon>
        <taxon>Agaricales</taxon>
        <taxon>Agaricineae</taxon>
        <taxon>Strophariaceae</taxon>
        <taxon>Pholiota</taxon>
    </lineage>
</organism>
<evidence type="ECO:0000313" key="2">
    <source>
        <dbReference type="Proteomes" id="UP000807469"/>
    </source>
</evidence>
<dbReference type="SUPFAM" id="SSF81301">
    <property type="entry name" value="Nucleotidyltransferase"/>
    <property type="match status" value="1"/>
</dbReference>
<dbReference type="InterPro" id="IPR043519">
    <property type="entry name" value="NT_sf"/>
</dbReference>
<name>A0A9P5Z8Y8_9AGAR</name>
<sequence>MIFSHNICFDLPNTLSPLIEAAPELVHNLQPLKKPNDDAFRSKAKVLCLIAKAVVDILHVTGVECALFGSLACYLYGNTRSPNDIDLVASSCLHERMDAERLKRVVVDRDPEHFCLGAPKDPSATYRILYFVVDQVLAPANTFHKNRCKIDILVPGLLHLPSLTGKNVRWRGELPVVPFSVLLLQKLQGWDDHLHMKEPYKFIKHKTDAEDIRALLALEHVVSLRFAQPWEDRALFSPEFMALSRWRIADFCREYPETEPEWRRIGFKN</sequence>